<name>A0A0B6ZIS1_9EUPU</name>
<proteinExistence type="predicted"/>
<reference evidence="3" key="1">
    <citation type="submission" date="2014-12" db="EMBL/GenBank/DDBJ databases">
        <title>Insight into the proteome of Arion vulgaris.</title>
        <authorList>
            <person name="Aradska J."/>
            <person name="Bulat T."/>
            <person name="Smidak R."/>
            <person name="Sarate P."/>
            <person name="Gangsoo J."/>
            <person name="Sialana F."/>
            <person name="Bilban M."/>
            <person name="Lubec G."/>
        </authorList>
    </citation>
    <scope>NUCLEOTIDE SEQUENCE</scope>
    <source>
        <tissue evidence="3">Skin</tissue>
    </source>
</reference>
<dbReference type="PANTHER" id="PTHR31640">
    <property type="entry name" value="TRANSMEMBRANE PROTEIN KIAA1109"/>
    <property type="match status" value="1"/>
</dbReference>
<feature type="domain" description="Bridge-like lipid transfer protein family member 1 C-terminal" evidence="2">
    <location>
        <begin position="1"/>
        <end position="202"/>
    </location>
</feature>
<protein>
    <recommendedName>
        <fullName evidence="2">Bridge-like lipid transfer protein family member 1 C-terminal domain-containing protein</fullName>
    </recommendedName>
</protein>
<dbReference type="Pfam" id="PF25040">
    <property type="entry name" value="BLTP1_C"/>
    <property type="match status" value="1"/>
</dbReference>
<dbReference type="InterPro" id="IPR033616">
    <property type="entry name" value="BLTP1"/>
</dbReference>
<dbReference type="InterPro" id="IPR056742">
    <property type="entry name" value="BLTP1_C"/>
</dbReference>
<dbReference type="GO" id="GO:0098793">
    <property type="term" value="C:presynapse"/>
    <property type="evidence" value="ECO:0007669"/>
    <property type="project" value="GOC"/>
</dbReference>
<sequence>RLSEILSLPKAWYRRTLARRLFLGDESIIPNRGDESDSESFPTTHHSNHPIFMSQNSMSHPSLNVISAPVPLKKHHRRGSSGDKVRIQLSPEFKSEIASRRGANPFHHTTGESTSRESTIHRKSRTLSSPDMPRHRHSIAGTAPAAATSPLSTNVSSSWETLVLFAVSLTELNLEVNMANVMGNTEWCTKGVKTQGRLSINSSGH</sequence>
<feature type="region of interest" description="Disordered" evidence="1">
    <location>
        <begin position="94"/>
        <end position="137"/>
    </location>
</feature>
<feature type="non-terminal residue" evidence="3">
    <location>
        <position position="205"/>
    </location>
</feature>
<evidence type="ECO:0000313" key="3">
    <source>
        <dbReference type="EMBL" id="CEK67660.1"/>
    </source>
</evidence>
<evidence type="ECO:0000259" key="2">
    <source>
        <dbReference type="Pfam" id="PF25040"/>
    </source>
</evidence>
<feature type="non-terminal residue" evidence="3">
    <location>
        <position position="1"/>
    </location>
</feature>
<accession>A0A0B6ZIS1</accession>
<evidence type="ECO:0000256" key="1">
    <source>
        <dbReference type="SAM" id="MobiDB-lite"/>
    </source>
</evidence>
<dbReference type="EMBL" id="HACG01020795">
    <property type="protein sequence ID" value="CEK67660.1"/>
    <property type="molecule type" value="Transcribed_RNA"/>
</dbReference>
<dbReference type="PANTHER" id="PTHR31640:SF1">
    <property type="entry name" value="BRIDGE-LIKE LIPID TRANSFER PROTEIN FAMILY MEMBER 1"/>
    <property type="match status" value="1"/>
</dbReference>
<organism evidence="3">
    <name type="scientific">Arion vulgaris</name>
    <dbReference type="NCBI Taxonomy" id="1028688"/>
    <lineage>
        <taxon>Eukaryota</taxon>
        <taxon>Metazoa</taxon>
        <taxon>Spiralia</taxon>
        <taxon>Lophotrochozoa</taxon>
        <taxon>Mollusca</taxon>
        <taxon>Gastropoda</taxon>
        <taxon>Heterobranchia</taxon>
        <taxon>Euthyneura</taxon>
        <taxon>Panpulmonata</taxon>
        <taxon>Eupulmonata</taxon>
        <taxon>Stylommatophora</taxon>
        <taxon>Helicina</taxon>
        <taxon>Arionoidea</taxon>
        <taxon>Arionidae</taxon>
        <taxon>Arion</taxon>
    </lineage>
</organism>
<dbReference type="AlphaFoldDB" id="A0A0B6ZIS1"/>
<dbReference type="GO" id="GO:0048488">
    <property type="term" value="P:synaptic vesicle endocytosis"/>
    <property type="evidence" value="ECO:0007669"/>
    <property type="project" value="TreeGrafter"/>
</dbReference>
<gene>
    <name evidence="3" type="primary">ORF63471</name>
</gene>